<organism evidence="18 19">
    <name type="scientific">Nothoprocta ornata</name>
    <dbReference type="NCBI Taxonomy" id="83376"/>
    <lineage>
        <taxon>Eukaryota</taxon>
        <taxon>Metazoa</taxon>
        <taxon>Chordata</taxon>
        <taxon>Craniata</taxon>
        <taxon>Vertebrata</taxon>
        <taxon>Euteleostomi</taxon>
        <taxon>Archelosauria</taxon>
        <taxon>Archosauria</taxon>
        <taxon>Dinosauria</taxon>
        <taxon>Saurischia</taxon>
        <taxon>Theropoda</taxon>
        <taxon>Coelurosauria</taxon>
        <taxon>Aves</taxon>
        <taxon>Palaeognathae</taxon>
        <taxon>Tinamiformes</taxon>
        <taxon>Tinamidae</taxon>
        <taxon>Nothoprocta</taxon>
    </lineage>
</organism>
<comment type="pathway">
    <text evidence="2">Protein modification; protein lipoylation via exogenous pathway; protein N(6)-(lipoyl)lysine from lipoate: step 2/2.</text>
</comment>
<evidence type="ECO:0000256" key="4">
    <source>
        <dbReference type="ARBA" id="ARBA00022679"/>
    </source>
</evidence>
<evidence type="ECO:0000313" key="19">
    <source>
        <dbReference type="Proteomes" id="UP000531938"/>
    </source>
</evidence>
<keyword evidence="7" id="KW-0012">Acyltransferase</keyword>
<dbReference type="SUPFAM" id="SSF55681">
    <property type="entry name" value="Class II aaRS and biotin synthetases"/>
    <property type="match status" value="1"/>
</dbReference>
<dbReference type="CDD" id="cd16443">
    <property type="entry name" value="LplA"/>
    <property type="match status" value="1"/>
</dbReference>
<dbReference type="NCBIfam" id="TIGR00545">
    <property type="entry name" value="lipoyltrans"/>
    <property type="match status" value="1"/>
</dbReference>
<evidence type="ECO:0000256" key="9">
    <source>
        <dbReference type="ARBA" id="ARBA00052428"/>
    </source>
</evidence>
<evidence type="ECO:0000259" key="17">
    <source>
        <dbReference type="PROSITE" id="PS51733"/>
    </source>
</evidence>
<dbReference type="Pfam" id="PF21948">
    <property type="entry name" value="LplA-B_cat"/>
    <property type="match status" value="1"/>
</dbReference>
<comment type="catalytic activity">
    <reaction evidence="8">
        <text>N(6)-[(R)-lipoyl]-L-lysyl-[glycine-cleavage complex H protein] + L-lysyl-[lipoyl-carrier protein] = L-lysyl-[glycine-cleavage complex H protein] + N(6)-[(R)-lipoyl]-L-lysyl-[lipoyl-carrier protein]</text>
        <dbReference type="Rhea" id="RHEA:16413"/>
        <dbReference type="Rhea" id="RHEA-COMP:10494"/>
        <dbReference type="Rhea" id="RHEA-COMP:10500"/>
        <dbReference type="Rhea" id="RHEA-COMP:10501"/>
        <dbReference type="Rhea" id="RHEA-COMP:10502"/>
        <dbReference type="ChEBI" id="CHEBI:29969"/>
        <dbReference type="ChEBI" id="CHEBI:83099"/>
        <dbReference type="EC" id="2.3.1.200"/>
    </reaction>
    <physiologicalReaction direction="left-to-right" evidence="8">
        <dbReference type="Rhea" id="RHEA:16414"/>
    </physiologicalReaction>
</comment>
<feature type="non-terminal residue" evidence="18">
    <location>
        <position position="373"/>
    </location>
</feature>
<evidence type="ECO:0000256" key="2">
    <source>
        <dbReference type="ARBA" id="ARBA00005085"/>
    </source>
</evidence>
<gene>
    <name evidence="18" type="primary">Lipt1</name>
    <name evidence="18" type="ORF">NOTORN_R04265</name>
</gene>
<dbReference type="GO" id="GO:0009249">
    <property type="term" value="P:protein lipoylation"/>
    <property type="evidence" value="ECO:0007669"/>
    <property type="project" value="InterPro"/>
</dbReference>
<evidence type="ECO:0000256" key="5">
    <source>
        <dbReference type="ARBA" id="ARBA00022946"/>
    </source>
</evidence>
<evidence type="ECO:0000256" key="1">
    <source>
        <dbReference type="ARBA" id="ARBA00004173"/>
    </source>
</evidence>
<keyword evidence="6" id="KW-0496">Mitochondrion</keyword>
<evidence type="ECO:0000256" key="3">
    <source>
        <dbReference type="ARBA" id="ARBA00008242"/>
    </source>
</evidence>
<feature type="non-terminal residue" evidence="18">
    <location>
        <position position="1"/>
    </location>
</feature>
<dbReference type="PANTHER" id="PTHR12561:SF3">
    <property type="entry name" value="LIPOYLTRANSFERASE 1, MITOCHONDRIAL"/>
    <property type="match status" value="1"/>
</dbReference>
<keyword evidence="4 18" id="KW-0808">Transferase</keyword>
<keyword evidence="19" id="KW-1185">Reference proteome</keyword>
<dbReference type="InterPro" id="IPR045864">
    <property type="entry name" value="aa-tRNA-synth_II/BPL/LPL"/>
</dbReference>
<evidence type="ECO:0000256" key="16">
    <source>
        <dbReference type="ARBA" id="ARBA00083292"/>
    </source>
</evidence>
<keyword evidence="5" id="KW-0809">Transit peptide</keyword>
<evidence type="ECO:0000256" key="14">
    <source>
        <dbReference type="ARBA" id="ARBA00079837"/>
    </source>
</evidence>
<evidence type="ECO:0000256" key="12">
    <source>
        <dbReference type="ARBA" id="ARBA00071354"/>
    </source>
</evidence>
<evidence type="ECO:0000256" key="10">
    <source>
        <dbReference type="ARBA" id="ARBA00055110"/>
    </source>
</evidence>
<proteinExistence type="inferred from homology"/>
<evidence type="ECO:0000256" key="8">
    <source>
        <dbReference type="ARBA" id="ARBA00051275"/>
    </source>
</evidence>
<comment type="catalytic activity">
    <reaction evidence="9">
        <text>(R)-lipoyl-5'-AMP + L-lysyl-[lipoyl-carrier protein] = N(6)-[(R)-lipoyl]-L-lysyl-[lipoyl-carrier protein] + AMP + 2 H(+)</text>
        <dbReference type="Rhea" id="RHEA:20473"/>
        <dbReference type="Rhea" id="RHEA-COMP:10500"/>
        <dbReference type="Rhea" id="RHEA-COMP:10502"/>
        <dbReference type="ChEBI" id="CHEBI:15378"/>
        <dbReference type="ChEBI" id="CHEBI:29969"/>
        <dbReference type="ChEBI" id="CHEBI:83091"/>
        <dbReference type="ChEBI" id="CHEBI:83099"/>
        <dbReference type="ChEBI" id="CHEBI:456215"/>
    </reaction>
</comment>
<accession>A0A7K7B5C6</accession>
<evidence type="ECO:0000313" key="18">
    <source>
        <dbReference type="EMBL" id="NWY03469.1"/>
    </source>
</evidence>
<dbReference type="AlphaFoldDB" id="A0A7K7B5C6"/>
<name>A0A7K7B5C6_9AVES</name>
<evidence type="ECO:0000256" key="13">
    <source>
        <dbReference type="ARBA" id="ARBA00077230"/>
    </source>
</evidence>
<dbReference type="InterPro" id="IPR004143">
    <property type="entry name" value="BPL_LPL_catalytic"/>
</dbReference>
<comment type="similarity">
    <text evidence="3">Belongs to the LplA family.</text>
</comment>
<dbReference type="EC" id="2.3.1.200" evidence="11"/>
<comment type="function">
    <text evidence="10">Lipoyl amidotransferase that catalyzes the transfer of lipoyl moieties from lipoyl-protein H of the glycine cleavage system (lipoyl-GCSH) to E2 subunits of the pyruvate dehydrogenase complex (PDCE2). Unable to catalyze the transfer of octanoyl from octanoyl-GCSH to PDCE2. In vitro, it is also able to catalyze the transfer of the lipoyl group from lipoyl-AMP to the specific lysine residue of lipoyl domains of lipoate-dependent enzymes but this reaction may not be physiologically relevant.</text>
</comment>
<comment type="caution">
    <text evidence="18">The sequence shown here is derived from an EMBL/GenBank/DDBJ whole genome shotgun (WGS) entry which is preliminary data.</text>
</comment>
<dbReference type="EMBL" id="VZSH01000145">
    <property type="protein sequence ID" value="NWY03469.1"/>
    <property type="molecule type" value="Genomic_DNA"/>
</dbReference>
<dbReference type="GO" id="GO:0017118">
    <property type="term" value="F:lipoyltransferase activity"/>
    <property type="evidence" value="ECO:0007669"/>
    <property type="project" value="TreeGrafter"/>
</dbReference>
<dbReference type="FunFam" id="3.30.390.50:FF:000005">
    <property type="entry name" value="Lipoyltransferase 1, mitochondrial"/>
    <property type="match status" value="1"/>
</dbReference>
<dbReference type="GO" id="GO:0005739">
    <property type="term" value="C:mitochondrion"/>
    <property type="evidence" value="ECO:0007669"/>
    <property type="project" value="UniProtKB-SubCell"/>
</dbReference>
<evidence type="ECO:0000256" key="6">
    <source>
        <dbReference type="ARBA" id="ARBA00023128"/>
    </source>
</evidence>
<sequence>MALPWALRSCLQRPCVLRSRRAPLGGAAGAGLILQSLSDDVYQNLAVEDWIHEQAGLEDRQVLFLWRNAPAVVVGRHQNPWQECDLRLLRQKGVKLARRRSGGGAVYHDLGNINLTFFMSRTRYERRDNLELVVRALRALSPRLDVRVTERYDIVLGGRYKISGTAAKLGRTAAYHHCTLLCGADKSLLSALLRSPYRGLRSNATASVPSAVRNLVEEDPALTCERLLEAVAEEYAARHHVDRRVTLINPADEAMLPGIHRKTKELQTWEWVYGKTPKFSVSTYFDLTYEDSVLQVKVDMEVKHGKIEVCNIDAPEQWLPPGLCQELAKSLTGSRFCPDEATVLASTWLRTCPRDDELRHKCNLLCENVRMLM</sequence>
<reference evidence="18 19" key="1">
    <citation type="submission" date="2019-09" db="EMBL/GenBank/DDBJ databases">
        <title>Bird 10,000 Genomes (B10K) Project - Family phase.</title>
        <authorList>
            <person name="Zhang G."/>
        </authorList>
    </citation>
    <scope>NUCLEOTIDE SEQUENCE [LARGE SCALE GENOMIC DNA]</scope>
    <source>
        <strain evidence="18">B10K-MSB-03</strain>
    </source>
</reference>
<protein>
    <recommendedName>
        <fullName evidence="12">Lipoyl amidotransferase LIPT1, mitochondrial</fullName>
        <ecNumber evidence="11">2.3.1.200</ecNumber>
    </recommendedName>
    <alternativeName>
        <fullName evidence="15">Lipoate biosynthesis protein</fullName>
    </alternativeName>
    <alternativeName>
        <fullName evidence="13">Lipoate-protein ligase</fullName>
    </alternativeName>
    <alternativeName>
        <fullName evidence="16">Lipoyl ligase</fullName>
    </alternativeName>
    <alternativeName>
        <fullName evidence="14">Lipoyltransferase 1</fullName>
    </alternativeName>
</protein>
<dbReference type="FunFam" id="3.30.930.10:FF:000045">
    <property type="entry name" value="lipoyltransferase 1, mitochondrial"/>
    <property type="match status" value="1"/>
</dbReference>
<dbReference type="UniPathway" id="UPA00537">
    <property type="reaction ID" value="UER00595"/>
</dbReference>
<dbReference type="PANTHER" id="PTHR12561">
    <property type="entry name" value="LIPOATE-PROTEIN LIGASE"/>
    <property type="match status" value="1"/>
</dbReference>
<evidence type="ECO:0000256" key="11">
    <source>
        <dbReference type="ARBA" id="ARBA00066356"/>
    </source>
</evidence>
<feature type="domain" description="BPL/LPL catalytic" evidence="17">
    <location>
        <begin position="57"/>
        <end position="243"/>
    </location>
</feature>
<dbReference type="Gene3D" id="3.30.930.10">
    <property type="entry name" value="Bira Bifunctional Protein, Domain 2"/>
    <property type="match status" value="1"/>
</dbReference>
<dbReference type="InterPro" id="IPR004562">
    <property type="entry name" value="LipoylTrfase_LipoateP_Ligase"/>
</dbReference>
<evidence type="ECO:0000256" key="7">
    <source>
        <dbReference type="ARBA" id="ARBA00023315"/>
    </source>
</evidence>
<dbReference type="PROSITE" id="PS51733">
    <property type="entry name" value="BPL_LPL_CATALYTIC"/>
    <property type="match status" value="1"/>
</dbReference>
<comment type="subcellular location">
    <subcellularLocation>
        <location evidence="1">Mitochondrion</location>
    </subcellularLocation>
</comment>
<dbReference type="Proteomes" id="UP000531938">
    <property type="component" value="Unassembled WGS sequence"/>
</dbReference>
<dbReference type="Gene3D" id="3.30.390.50">
    <property type="entry name" value="CO dehydrogenase flavoprotein, C-terminal domain"/>
    <property type="match status" value="1"/>
</dbReference>
<evidence type="ECO:0000256" key="15">
    <source>
        <dbReference type="ARBA" id="ARBA00081636"/>
    </source>
</evidence>